<evidence type="ECO:0000256" key="10">
    <source>
        <dbReference type="RuleBase" id="RU000688"/>
    </source>
</evidence>
<accession>A0A7D9IPB7</accession>
<dbReference type="PRINTS" id="PR00237">
    <property type="entry name" value="GPCRRHODOPSN"/>
</dbReference>
<comment type="caution">
    <text evidence="11">The sequence shown here is derived from an EMBL/GenBank/DDBJ whole genome shotgun (WGS) entry which is preliminary data.</text>
</comment>
<dbReference type="Gene3D" id="1.20.1070.10">
    <property type="entry name" value="Rhodopsin 7-helix transmembrane proteins"/>
    <property type="match status" value="1"/>
</dbReference>
<evidence type="ECO:0000256" key="7">
    <source>
        <dbReference type="ARBA" id="ARBA00023170"/>
    </source>
</evidence>
<evidence type="ECO:0000256" key="3">
    <source>
        <dbReference type="ARBA" id="ARBA00022692"/>
    </source>
</evidence>
<dbReference type="GO" id="GO:0004930">
    <property type="term" value="F:G protein-coupled receptor activity"/>
    <property type="evidence" value="ECO:0007669"/>
    <property type="project" value="UniProtKB-KW"/>
</dbReference>
<evidence type="ECO:0000256" key="2">
    <source>
        <dbReference type="ARBA" id="ARBA00022475"/>
    </source>
</evidence>
<dbReference type="Pfam" id="PF00001">
    <property type="entry name" value="7tm_1"/>
    <property type="match status" value="1"/>
</dbReference>
<keyword evidence="5 10" id="KW-0297">G-protein coupled receptor</keyword>
<evidence type="ECO:0000256" key="4">
    <source>
        <dbReference type="ARBA" id="ARBA00022989"/>
    </source>
</evidence>
<keyword evidence="2" id="KW-1003">Cell membrane</keyword>
<evidence type="ECO:0000256" key="5">
    <source>
        <dbReference type="ARBA" id="ARBA00023040"/>
    </source>
</evidence>
<keyword evidence="3 10" id="KW-0812">Transmembrane</keyword>
<proteinExistence type="inferred from homology"/>
<dbReference type="OrthoDB" id="10044919at2759"/>
<sequence>MNATLVPSLSSPISLQTTETTNTSENTTLGIYVTTILVVIIVITILGNGLVCLAFYRQPHIRGVSYYPILSLALADILSGISAMPAYIAKKHIAGGVEEGITCDVFRFTYFFSMYASILSVTVVSLERFIAIKMPIWHRVLLTKRKMVTALMLSWLDATLVSMLPFVWQRGDIDELCTYRPSKEWSMMVILLNVCFPFVIMFACHFYTVYFAIQITRAKHRARTTGTTVNAIRRNTSVRNSDENKQAILAKRERDLTCTMAIVLGAFILCWAPSTFYYFLRMVCPQCYRPSFKQVEPVFNAVVKLLTFLNSCLNPIIHCLLNKHFREAIYLSVLKKSKARKRKFKESIRINRFDEKKETSAAL</sequence>
<evidence type="ECO:0000313" key="11">
    <source>
        <dbReference type="EMBL" id="CAB4011664.1"/>
    </source>
</evidence>
<comment type="similarity">
    <text evidence="10">Belongs to the G-protein coupled receptor 1 family.</text>
</comment>
<keyword evidence="8" id="KW-0325">Glycoprotein</keyword>
<keyword evidence="9 10" id="KW-0807">Transducer</keyword>
<gene>
    <name evidence="11" type="ORF">PACLA_8A041402</name>
</gene>
<dbReference type="PANTHER" id="PTHR24246:SF27">
    <property type="entry name" value="ADENOSINE RECEPTOR, ISOFORM A"/>
    <property type="match status" value="1"/>
</dbReference>
<dbReference type="EMBL" id="CACRXK020007226">
    <property type="protein sequence ID" value="CAB4011664.1"/>
    <property type="molecule type" value="Genomic_DNA"/>
</dbReference>
<keyword evidence="7 10" id="KW-0675">Receptor</keyword>
<comment type="subcellular location">
    <subcellularLocation>
        <location evidence="1">Cell membrane</location>
        <topology evidence="1">Multi-pass membrane protein</topology>
    </subcellularLocation>
</comment>
<reference evidence="11" key="1">
    <citation type="submission" date="2020-04" db="EMBL/GenBank/DDBJ databases">
        <authorList>
            <person name="Alioto T."/>
            <person name="Alioto T."/>
            <person name="Gomez Garrido J."/>
        </authorList>
    </citation>
    <scope>NUCLEOTIDE SEQUENCE</scope>
    <source>
        <strain evidence="11">A484AB</strain>
    </source>
</reference>
<dbReference type="GO" id="GO:0005886">
    <property type="term" value="C:plasma membrane"/>
    <property type="evidence" value="ECO:0007669"/>
    <property type="project" value="UniProtKB-SubCell"/>
</dbReference>
<evidence type="ECO:0000256" key="8">
    <source>
        <dbReference type="ARBA" id="ARBA00023180"/>
    </source>
</evidence>
<dbReference type="SUPFAM" id="SSF81321">
    <property type="entry name" value="Family A G protein-coupled receptor-like"/>
    <property type="match status" value="1"/>
</dbReference>
<protein>
    <submittedName>
        <fullName evidence="11">Histamine H2 receptor-like</fullName>
    </submittedName>
</protein>
<evidence type="ECO:0000313" key="12">
    <source>
        <dbReference type="Proteomes" id="UP001152795"/>
    </source>
</evidence>
<dbReference type="PROSITE" id="PS00237">
    <property type="entry name" value="G_PROTEIN_RECEP_F1_1"/>
    <property type="match status" value="1"/>
</dbReference>
<organism evidence="11 12">
    <name type="scientific">Paramuricea clavata</name>
    <name type="common">Red gorgonian</name>
    <name type="synonym">Violescent sea-whip</name>
    <dbReference type="NCBI Taxonomy" id="317549"/>
    <lineage>
        <taxon>Eukaryota</taxon>
        <taxon>Metazoa</taxon>
        <taxon>Cnidaria</taxon>
        <taxon>Anthozoa</taxon>
        <taxon>Octocorallia</taxon>
        <taxon>Malacalcyonacea</taxon>
        <taxon>Plexauridae</taxon>
        <taxon>Paramuricea</taxon>
    </lineage>
</organism>
<dbReference type="PANTHER" id="PTHR24246">
    <property type="entry name" value="OLFACTORY RECEPTOR AND ADENOSINE RECEPTOR"/>
    <property type="match status" value="1"/>
</dbReference>
<keyword evidence="4" id="KW-1133">Transmembrane helix</keyword>
<dbReference type="AlphaFoldDB" id="A0A7D9IPB7"/>
<dbReference type="Proteomes" id="UP001152795">
    <property type="component" value="Unassembled WGS sequence"/>
</dbReference>
<evidence type="ECO:0000256" key="1">
    <source>
        <dbReference type="ARBA" id="ARBA00004651"/>
    </source>
</evidence>
<name>A0A7D9IPB7_PARCT</name>
<keyword evidence="12" id="KW-1185">Reference proteome</keyword>
<dbReference type="InterPro" id="IPR000276">
    <property type="entry name" value="GPCR_Rhodpsn"/>
</dbReference>
<dbReference type="InterPro" id="IPR017452">
    <property type="entry name" value="GPCR_Rhodpsn_7TM"/>
</dbReference>
<keyword evidence="6" id="KW-0472">Membrane</keyword>
<dbReference type="PROSITE" id="PS50262">
    <property type="entry name" value="G_PROTEIN_RECEP_F1_2"/>
    <property type="match status" value="1"/>
</dbReference>
<evidence type="ECO:0000256" key="9">
    <source>
        <dbReference type="ARBA" id="ARBA00023224"/>
    </source>
</evidence>
<evidence type="ECO:0000256" key="6">
    <source>
        <dbReference type="ARBA" id="ARBA00023136"/>
    </source>
</evidence>